<sequence>MACTTDAIGIAADPIQLCARFDACAVTSGDAYAAPSRSERASPAPALVRMIALHDFDPSIALGCVRLVAGQIVTRHALDSSGWCDVEAHGERGWVPASFLMEYTAWQQPPPPYPQPHAAGIKAAARDDPASARSSTVRASPRASHASERALAELYVPDTPMPLLSASVRAARALHDALEARAPSDAVLRALDVAVHALIEDTKRVQRVPSRSLAAQRDALMVQLSELLHRIETARAKPEASYADAALGLNSVMLAAAELVDRATAAPPMRRGSGDADSRHACSDGSLSQTPSLLDELSVHDTCSSVRDSAESERSARSAELSDGLERRTSDVLAVSPSQLLDVAHSAYEQVASVAAAFFGQLHTFEDLHLNFAFQRVVDVRRALTASAHYFTALVESVGAYTADAWAAPPLTHEYTAACAELDGAYARFCELISLSAAPQRVVDATSGTERKLYVLSVTNELLCASARALRAVSWMLERAPRTLVLGIPDPTPVLHAAWCAPHTEAPRAPTAEPPRAHNTPRAPAPDMPCAPAPDMPCAPAPGTPRAAAPSDAGLVRGAQGEVLGGTLPALAAWLCAEDRGAHTTPVRAFFWCFRAYADPVALADTLLGVYRGAGDDWRVQARVVHHVFAWLKHYWLAADDSAALGTLSDWVAGPHDARVQPAVDALVALVRWRARLGDQVQRVELQVACANGVATVQRVVCTAQGERLELGLSGNEGDAAALATCTDARRLCAAPVPGAPAPPVPAVSKGVRAALRAAPDLWSVSVLDLDATELARQITIAEARLFASVLPMELLYCHEPYCRPDGTTATATATHARAMATFTTQLTNWMGECLLRETDVKRRTLVLQHLVRVGSESLALCNFNLLMAVQGALNSSTVLRLKRTWVGLSTKTLARFEAQRAVMEHTRNFAAYRAQLRDAQGPVLPFLGLVNTDVTFCLSGHAKRRAAPEGAPDGTPEVVNWVRCMRLAEIVGEVQRFQARAYTLVEVPEMQRFLAQMRDEVQVASCVQSYAAAAEQLYQRSLQLEPRDEGGAALPRQRSRSRSLVAAALPWNNSLGARRSASERRTSADDTASLDSKRSRWERVRRRR</sequence>
<dbReference type="SUPFAM" id="SSF48366">
    <property type="entry name" value="Ras GEF"/>
    <property type="match status" value="1"/>
</dbReference>
<feature type="domain" description="Ras-GEF" evidence="7">
    <location>
        <begin position="771"/>
        <end position="1028"/>
    </location>
</feature>
<evidence type="ECO:0000259" key="6">
    <source>
        <dbReference type="PROSITE" id="PS50002"/>
    </source>
</evidence>
<dbReference type="Gene3D" id="1.20.870.10">
    <property type="entry name" value="Son of sevenless (SoS) protein Chain: S domain 1"/>
    <property type="match status" value="1"/>
</dbReference>
<dbReference type="PANTHER" id="PTHR23113">
    <property type="entry name" value="GUANINE NUCLEOTIDE EXCHANGE FACTOR"/>
    <property type="match status" value="1"/>
</dbReference>
<evidence type="ECO:0000259" key="7">
    <source>
        <dbReference type="PROSITE" id="PS50009"/>
    </source>
</evidence>
<dbReference type="InterPro" id="IPR008937">
    <property type="entry name" value="Ras-like_GEF"/>
</dbReference>
<feature type="region of interest" description="Disordered" evidence="5">
    <location>
        <begin position="1057"/>
        <end position="1089"/>
    </location>
</feature>
<organism evidence="9 10">
    <name type="scientific">Malassezia furfur</name>
    <name type="common">Pityriasis versicolor infection agent</name>
    <name type="synonym">Pityrosporum furfur</name>
    <dbReference type="NCBI Taxonomy" id="55194"/>
    <lineage>
        <taxon>Eukaryota</taxon>
        <taxon>Fungi</taxon>
        <taxon>Dikarya</taxon>
        <taxon>Basidiomycota</taxon>
        <taxon>Ustilaginomycotina</taxon>
        <taxon>Malasseziomycetes</taxon>
        <taxon>Malasseziales</taxon>
        <taxon>Malasseziaceae</taxon>
        <taxon>Malassezia</taxon>
    </lineage>
</organism>
<dbReference type="PANTHER" id="PTHR23113:SF354">
    <property type="entry name" value="BUD SITE SELECTION PROTEIN 5"/>
    <property type="match status" value="1"/>
</dbReference>
<dbReference type="PROSITE" id="PS50002">
    <property type="entry name" value="SH3"/>
    <property type="match status" value="1"/>
</dbReference>
<reference evidence="9 10" key="1">
    <citation type="journal article" date="2020" name="Elife">
        <title>Loss of centromere function drives karyotype evolution in closely related Malassezia species.</title>
        <authorList>
            <person name="Sankaranarayanan S.R."/>
            <person name="Ianiri G."/>
            <person name="Coelho M.A."/>
            <person name="Reza M.H."/>
            <person name="Thimmappa B.C."/>
            <person name="Ganguly P."/>
            <person name="Vadnala R.N."/>
            <person name="Sun S."/>
            <person name="Siddharthan R."/>
            <person name="Tellgren-Roth C."/>
            <person name="Dawson T.L."/>
            <person name="Heitman J."/>
            <person name="Sanyal K."/>
        </authorList>
    </citation>
    <scope>NUCLEOTIDE SEQUENCE [LARGE SCALE GENOMIC DNA]</scope>
    <source>
        <strain evidence="9">CBS14141</strain>
    </source>
</reference>
<feature type="domain" description="SH3" evidence="6">
    <location>
        <begin position="45"/>
        <end position="105"/>
    </location>
</feature>
<protein>
    <submittedName>
        <fullName evidence="9">Ras guanine nucleotide exchange factor bud5</fullName>
    </submittedName>
</protein>
<keyword evidence="2 3" id="KW-0344">Guanine-nucleotide releasing factor</keyword>
<feature type="region of interest" description="Disordered" evidence="5">
    <location>
        <begin position="505"/>
        <end position="551"/>
    </location>
</feature>
<dbReference type="InterPro" id="IPR000651">
    <property type="entry name" value="Ras-like_Gua-exchang_fac_N"/>
</dbReference>
<dbReference type="PROSITE" id="PS50009">
    <property type="entry name" value="RASGEF_CAT"/>
    <property type="match status" value="1"/>
</dbReference>
<feature type="compositionally biased region" description="Pro residues" evidence="5">
    <location>
        <begin position="523"/>
        <end position="543"/>
    </location>
</feature>
<evidence type="ECO:0000256" key="1">
    <source>
        <dbReference type="ARBA" id="ARBA00022443"/>
    </source>
</evidence>
<feature type="region of interest" description="Disordered" evidence="5">
    <location>
        <begin position="266"/>
        <end position="289"/>
    </location>
</feature>
<evidence type="ECO:0000313" key="9">
    <source>
        <dbReference type="EMBL" id="WFD48797.1"/>
    </source>
</evidence>
<dbReference type="InterPro" id="IPR036028">
    <property type="entry name" value="SH3-like_dom_sf"/>
</dbReference>
<dbReference type="Gene3D" id="1.10.840.10">
    <property type="entry name" value="Ras guanine-nucleotide exchange factors catalytic domain"/>
    <property type="match status" value="1"/>
</dbReference>
<dbReference type="Proteomes" id="UP000818624">
    <property type="component" value="Chromosome 3"/>
</dbReference>
<dbReference type="SMART" id="SM00147">
    <property type="entry name" value="RasGEF"/>
    <property type="match status" value="1"/>
</dbReference>
<evidence type="ECO:0000256" key="3">
    <source>
        <dbReference type="PROSITE-ProRule" id="PRU00168"/>
    </source>
</evidence>
<feature type="compositionally biased region" description="Basic and acidic residues" evidence="5">
    <location>
        <begin position="308"/>
        <end position="317"/>
    </location>
</feature>
<gene>
    <name evidence="9" type="primary">BUD5</name>
    <name evidence="9" type="ORF">GLX27_003468</name>
</gene>
<dbReference type="InterPro" id="IPR001452">
    <property type="entry name" value="SH3_domain"/>
</dbReference>
<dbReference type="PROSITE" id="PS50212">
    <property type="entry name" value="RASGEF_NTER"/>
    <property type="match status" value="1"/>
</dbReference>
<keyword evidence="10" id="KW-1185">Reference proteome</keyword>
<dbReference type="Pfam" id="PF00617">
    <property type="entry name" value="RasGEF"/>
    <property type="match status" value="1"/>
</dbReference>
<proteinExistence type="predicted"/>
<evidence type="ECO:0000256" key="5">
    <source>
        <dbReference type="SAM" id="MobiDB-lite"/>
    </source>
</evidence>
<feature type="compositionally biased region" description="Basic and acidic residues" evidence="5">
    <location>
        <begin position="272"/>
        <end position="282"/>
    </location>
</feature>
<feature type="region of interest" description="Disordered" evidence="5">
    <location>
        <begin position="304"/>
        <end position="323"/>
    </location>
</feature>
<evidence type="ECO:0000256" key="4">
    <source>
        <dbReference type="PROSITE-ProRule" id="PRU00192"/>
    </source>
</evidence>
<keyword evidence="1 4" id="KW-0728">SH3 domain</keyword>
<evidence type="ECO:0000259" key="8">
    <source>
        <dbReference type="PROSITE" id="PS50212"/>
    </source>
</evidence>
<dbReference type="SUPFAM" id="SSF50044">
    <property type="entry name" value="SH3-domain"/>
    <property type="match status" value="1"/>
</dbReference>
<dbReference type="SMART" id="SM00326">
    <property type="entry name" value="SH3"/>
    <property type="match status" value="1"/>
</dbReference>
<dbReference type="EMBL" id="CP046236">
    <property type="protein sequence ID" value="WFD48797.1"/>
    <property type="molecule type" value="Genomic_DNA"/>
</dbReference>
<dbReference type="InterPro" id="IPR036964">
    <property type="entry name" value="RASGEF_cat_dom_sf"/>
</dbReference>
<dbReference type="InterPro" id="IPR001895">
    <property type="entry name" value="RASGEF_cat_dom"/>
</dbReference>
<dbReference type="InterPro" id="IPR023578">
    <property type="entry name" value="Ras_GEF_dom_sf"/>
</dbReference>
<dbReference type="Gene3D" id="2.30.30.40">
    <property type="entry name" value="SH3 Domains"/>
    <property type="match status" value="1"/>
</dbReference>
<evidence type="ECO:0000313" key="10">
    <source>
        <dbReference type="Proteomes" id="UP000818624"/>
    </source>
</evidence>
<feature type="domain" description="N-terminal Ras-GEF" evidence="8">
    <location>
        <begin position="559"/>
        <end position="675"/>
    </location>
</feature>
<feature type="region of interest" description="Disordered" evidence="5">
    <location>
        <begin position="116"/>
        <end position="145"/>
    </location>
</feature>
<accession>A0ABY8EVI2</accession>
<name>A0ABY8EVI2_MALFU</name>
<evidence type="ECO:0000256" key="2">
    <source>
        <dbReference type="ARBA" id="ARBA00022658"/>
    </source>
</evidence>